<dbReference type="KEGG" id="tmo:TMO_a0245"/>
<feature type="region of interest" description="Disordered" evidence="6">
    <location>
        <begin position="322"/>
        <end position="347"/>
    </location>
</feature>
<organism evidence="8 9">
    <name type="scientific">Tistrella mobilis (strain KA081020-065)</name>
    <dbReference type="NCBI Taxonomy" id="1110502"/>
    <lineage>
        <taxon>Bacteria</taxon>
        <taxon>Pseudomonadati</taxon>
        <taxon>Pseudomonadota</taxon>
        <taxon>Alphaproteobacteria</taxon>
        <taxon>Geminicoccales</taxon>
        <taxon>Geminicoccaceae</taxon>
        <taxon>Tistrella</taxon>
    </lineage>
</organism>
<keyword evidence="4 7" id="KW-1133">Transmembrane helix</keyword>
<geneLocation type="plasmid" evidence="8 9">
    <name>pTM1</name>
</geneLocation>
<evidence type="ECO:0000256" key="3">
    <source>
        <dbReference type="ARBA" id="ARBA00022692"/>
    </source>
</evidence>
<gene>
    <name evidence="8" type="primary">yjfF</name>
    <name evidence="8" type="ordered locus">TMO_a0245</name>
</gene>
<reference evidence="8 9" key="1">
    <citation type="journal article" date="2012" name="J. Am. Chem. Soc.">
        <title>Bacterial biosynthesis and maturation of the didemnin anti-cancer agents.</title>
        <authorList>
            <person name="Xu Y."/>
            <person name="Kersten R.D."/>
            <person name="Nam S.J."/>
            <person name="Lu L."/>
            <person name="Al-Suwailem A.M."/>
            <person name="Zheng H."/>
            <person name="Fenical W."/>
            <person name="Dorrestein P.C."/>
            <person name="Moore B.S."/>
            <person name="Qian P.Y."/>
        </authorList>
    </citation>
    <scope>NUCLEOTIDE SEQUENCE [LARGE SCALE GENOMIC DNA]</scope>
    <source>
        <strain evidence="8 9">KA081020-065</strain>
    </source>
</reference>
<dbReference type="NCBIfam" id="NF008630">
    <property type="entry name" value="PRK11618.1"/>
    <property type="match status" value="1"/>
</dbReference>
<dbReference type="PANTHER" id="PTHR32196:SF63">
    <property type="entry name" value="INNER MEMBRANE ABC TRANSPORTER PERMEASE PROTEIN YJFF"/>
    <property type="match status" value="1"/>
</dbReference>
<protein>
    <submittedName>
        <fullName evidence="8">Inner-membrane translocator</fullName>
    </submittedName>
</protein>
<feature type="transmembrane region" description="Helical" evidence="7">
    <location>
        <begin position="161"/>
        <end position="181"/>
    </location>
</feature>
<name>I3TSB0_TISMK</name>
<dbReference type="RefSeq" id="WP_014747325.1">
    <property type="nucleotide sequence ID" value="NC_017957.2"/>
</dbReference>
<accession>I3TSB0</accession>
<dbReference type="PATRIC" id="fig|1110502.3.peg.3898"/>
<feature type="transmembrane region" description="Helical" evidence="7">
    <location>
        <begin position="210"/>
        <end position="232"/>
    </location>
</feature>
<feature type="transmembrane region" description="Helical" evidence="7">
    <location>
        <begin position="62"/>
        <end position="80"/>
    </location>
</feature>
<evidence type="ECO:0000256" key="1">
    <source>
        <dbReference type="ARBA" id="ARBA00004651"/>
    </source>
</evidence>
<keyword evidence="9" id="KW-1185">Reference proteome</keyword>
<dbReference type="PANTHER" id="PTHR32196">
    <property type="entry name" value="ABC TRANSPORTER PERMEASE PROTEIN YPHD-RELATED-RELATED"/>
    <property type="match status" value="1"/>
</dbReference>
<keyword evidence="2" id="KW-1003">Cell membrane</keyword>
<dbReference type="AlphaFoldDB" id="I3TSB0"/>
<evidence type="ECO:0000256" key="6">
    <source>
        <dbReference type="SAM" id="MobiDB-lite"/>
    </source>
</evidence>
<keyword evidence="3 7" id="KW-0812">Transmembrane</keyword>
<dbReference type="Pfam" id="PF02653">
    <property type="entry name" value="BPD_transp_2"/>
    <property type="match status" value="1"/>
</dbReference>
<dbReference type="InterPro" id="IPR001851">
    <property type="entry name" value="ABC_transp_permease"/>
</dbReference>
<keyword evidence="5 7" id="KW-0472">Membrane</keyword>
<feature type="transmembrane region" description="Helical" evidence="7">
    <location>
        <begin position="289"/>
        <end position="306"/>
    </location>
</feature>
<comment type="subcellular location">
    <subcellularLocation>
        <location evidence="1">Cell membrane</location>
        <topology evidence="1">Multi-pass membrane protein</topology>
    </subcellularLocation>
</comment>
<sequence>MRRHLPVIVTTAVFLLGFLFCALQYPNIASTRVVMNLITDNAFLGILAVGMTFVIISGGIDLSVGSVVAFTTVFLALGIGSWGLPPLLAFCLVLAICALFGAAMGAIIHHFDVPPFIVTLAGMFLARGVAFLLSTDSLPIDDALYQEVAAFSLRLPGGGRLRIIGIIMLATFVLGGILLHYTRFGTNVFALGGGRDTTALMGIRTGRTTIAIYTLSSLLAGLAGIVFSFYTASGYSLTGVGVELDTIAAVVIGGTLLSGGAGSMFGTFIGILIQGLIQTYITFDGSLSSWWIKIVTGILLFLFIVLQQLLTHLATRAASGGHAATTPVVDPPKTVREPARVPGVQGQ</sequence>
<evidence type="ECO:0000256" key="2">
    <source>
        <dbReference type="ARBA" id="ARBA00022475"/>
    </source>
</evidence>
<dbReference type="GO" id="GO:0005886">
    <property type="term" value="C:plasma membrane"/>
    <property type="evidence" value="ECO:0007669"/>
    <property type="project" value="UniProtKB-SubCell"/>
</dbReference>
<proteinExistence type="predicted"/>
<evidence type="ECO:0000256" key="4">
    <source>
        <dbReference type="ARBA" id="ARBA00022989"/>
    </source>
</evidence>
<feature type="transmembrane region" description="Helical" evidence="7">
    <location>
        <begin position="114"/>
        <end position="133"/>
    </location>
</feature>
<feature type="transmembrane region" description="Helical" evidence="7">
    <location>
        <begin position="6"/>
        <end position="25"/>
    </location>
</feature>
<evidence type="ECO:0000313" key="9">
    <source>
        <dbReference type="Proteomes" id="UP000005258"/>
    </source>
</evidence>
<dbReference type="Proteomes" id="UP000005258">
    <property type="component" value="Plasmid pTM1"/>
</dbReference>
<dbReference type="CDD" id="cd06579">
    <property type="entry name" value="TM_PBP1_transp_AraH_like"/>
    <property type="match status" value="1"/>
</dbReference>
<evidence type="ECO:0000313" key="8">
    <source>
        <dbReference type="EMBL" id="AFK55648.1"/>
    </source>
</evidence>
<dbReference type="GO" id="GO:0022857">
    <property type="term" value="F:transmembrane transporter activity"/>
    <property type="evidence" value="ECO:0007669"/>
    <property type="project" value="InterPro"/>
</dbReference>
<evidence type="ECO:0000256" key="7">
    <source>
        <dbReference type="SAM" id="Phobius"/>
    </source>
</evidence>
<feature type="transmembrane region" description="Helical" evidence="7">
    <location>
        <begin position="244"/>
        <end position="277"/>
    </location>
</feature>
<evidence type="ECO:0000256" key="5">
    <source>
        <dbReference type="ARBA" id="ARBA00023136"/>
    </source>
</evidence>
<keyword evidence="8" id="KW-0614">Plasmid</keyword>
<feature type="transmembrane region" description="Helical" evidence="7">
    <location>
        <begin position="87"/>
        <end position="108"/>
    </location>
</feature>
<dbReference type="EMBL" id="CP003237">
    <property type="protein sequence ID" value="AFK55648.1"/>
    <property type="molecule type" value="Genomic_DNA"/>
</dbReference>
<feature type="transmembrane region" description="Helical" evidence="7">
    <location>
        <begin position="37"/>
        <end position="56"/>
    </location>
</feature>
<dbReference type="HOGENOM" id="CLU_028880_3_3_5"/>